<dbReference type="PROSITE" id="PS50076">
    <property type="entry name" value="DNAJ_2"/>
    <property type="match status" value="1"/>
</dbReference>
<evidence type="ECO:0000259" key="1">
    <source>
        <dbReference type="PROSITE" id="PS50076"/>
    </source>
</evidence>
<protein>
    <recommendedName>
        <fullName evidence="1">J domain-containing protein</fullName>
    </recommendedName>
</protein>
<name>A0ABD3K5J1_EUCGL</name>
<proteinExistence type="predicted"/>
<evidence type="ECO:0000313" key="2">
    <source>
        <dbReference type="EMBL" id="KAL3734553.1"/>
    </source>
</evidence>
<dbReference type="InterPro" id="IPR036869">
    <property type="entry name" value="J_dom_sf"/>
</dbReference>
<dbReference type="CDD" id="cd06257">
    <property type="entry name" value="DnaJ"/>
    <property type="match status" value="1"/>
</dbReference>
<dbReference type="SUPFAM" id="SSF46565">
    <property type="entry name" value="Chaperone J-domain"/>
    <property type="match status" value="1"/>
</dbReference>
<dbReference type="SMART" id="SM00271">
    <property type="entry name" value="DnaJ"/>
    <property type="match status" value="1"/>
</dbReference>
<gene>
    <name evidence="2" type="ORF">ACJRO7_023840</name>
</gene>
<dbReference type="AlphaFoldDB" id="A0ABD3K5J1"/>
<reference evidence="2 3" key="1">
    <citation type="submission" date="2024-11" db="EMBL/GenBank/DDBJ databases">
        <title>Chromosome-level genome assembly of Eucalyptus globulus Labill. provides insights into its genome evolution.</title>
        <authorList>
            <person name="Li X."/>
        </authorList>
    </citation>
    <scope>NUCLEOTIDE SEQUENCE [LARGE SCALE GENOMIC DNA]</scope>
    <source>
        <strain evidence="2">CL2024</strain>
        <tissue evidence="2">Fresh tender leaves</tissue>
    </source>
</reference>
<dbReference type="Proteomes" id="UP001634007">
    <property type="component" value="Unassembled WGS sequence"/>
</dbReference>
<dbReference type="EMBL" id="JBJKBG010000006">
    <property type="protein sequence ID" value="KAL3734553.1"/>
    <property type="molecule type" value="Genomic_DNA"/>
</dbReference>
<organism evidence="2 3">
    <name type="scientific">Eucalyptus globulus</name>
    <name type="common">Tasmanian blue gum</name>
    <dbReference type="NCBI Taxonomy" id="34317"/>
    <lineage>
        <taxon>Eukaryota</taxon>
        <taxon>Viridiplantae</taxon>
        <taxon>Streptophyta</taxon>
        <taxon>Embryophyta</taxon>
        <taxon>Tracheophyta</taxon>
        <taxon>Spermatophyta</taxon>
        <taxon>Magnoliopsida</taxon>
        <taxon>eudicotyledons</taxon>
        <taxon>Gunneridae</taxon>
        <taxon>Pentapetalae</taxon>
        <taxon>rosids</taxon>
        <taxon>malvids</taxon>
        <taxon>Myrtales</taxon>
        <taxon>Myrtaceae</taxon>
        <taxon>Myrtoideae</taxon>
        <taxon>Eucalypteae</taxon>
        <taxon>Eucalyptus</taxon>
    </lineage>
</organism>
<accession>A0ABD3K5J1</accession>
<dbReference type="PRINTS" id="PR00625">
    <property type="entry name" value="JDOMAIN"/>
</dbReference>
<dbReference type="PROSITE" id="PS00636">
    <property type="entry name" value="DNAJ_1"/>
    <property type="match status" value="1"/>
</dbReference>
<dbReference type="PANTHER" id="PTHR45432">
    <property type="entry name" value="CHAPERONE PROTEIN DNAJ 11, CHLOROPLASTIC-LIKE"/>
    <property type="match status" value="1"/>
</dbReference>
<feature type="domain" description="J" evidence="1">
    <location>
        <begin position="64"/>
        <end position="127"/>
    </location>
</feature>
<dbReference type="PANTHER" id="PTHR45432:SF2">
    <property type="entry name" value="CHAPERONE PROTEIN DNAJ 11, CHLOROPLASTIC"/>
    <property type="match status" value="1"/>
</dbReference>
<dbReference type="Pfam" id="PF00226">
    <property type="entry name" value="DnaJ"/>
    <property type="match status" value="1"/>
</dbReference>
<dbReference type="Gene3D" id="1.10.287.110">
    <property type="entry name" value="DnaJ domain"/>
    <property type="match status" value="1"/>
</dbReference>
<keyword evidence="3" id="KW-1185">Reference proteome</keyword>
<comment type="caution">
    <text evidence="2">The sequence shown here is derived from an EMBL/GenBank/DDBJ whole genome shotgun (WGS) entry which is preliminary data.</text>
</comment>
<sequence length="157" mass="17337">MSLTLTPPPPSLASHRRRCSAAAAAGPPRSRLRVLCVATCHAPPSPAAAPSIAGLEPRRRERLSLYEILRVREDASAREIKAAYRALAKAYHPDAAGETDGRDFIQIHSAYETLSDPAARAVYDLSLGSGRRRRQQQQRAGWAGFCSTRRWETDQCW</sequence>
<dbReference type="InterPro" id="IPR001623">
    <property type="entry name" value="DnaJ_domain"/>
</dbReference>
<evidence type="ECO:0000313" key="3">
    <source>
        <dbReference type="Proteomes" id="UP001634007"/>
    </source>
</evidence>
<dbReference type="InterPro" id="IPR018253">
    <property type="entry name" value="DnaJ_domain_CS"/>
</dbReference>